<evidence type="ECO:0000256" key="11">
    <source>
        <dbReference type="ARBA" id="ARBA00031350"/>
    </source>
</evidence>
<evidence type="ECO:0000256" key="3">
    <source>
        <dbReference type="ARBA" id="ARBA00011890"/>
    </source>
</evidence>
<evidence type="ECO:0000259" key="13">
    <source>
        <dbReference type="Pfam" id="PF14028"/>
    </source>
</evidence>
<dbReference type="InterPro" id="IPR027573">
    <property type="entry name" value="Methyltran_FxLD"/>
</dbReference>
<keyword evidence="6 14" id="KW-0489">Methyltransferase</keyword>
<dbReference type="NCBIfam" id="TIGR04364">
    <property type="entry name" value="methyltran_FxLD"/>
    <property type="match status" value="1"/>
</dbReference>
<evidence type="ECO:0000259" key="12">
    <source>
        <dbReference type="Pfam" id="PF04738"/>
    </source>
</evidence>
<dbReference type="Pfam" id="PF04738">
    <property type="entry name" value="Lant_dehydr_N"/>
    <property type="match status" value="1"/>
</dbReference>
<keyword evidence="15" id="KW-1185">Reference proteome</keyword>
<evidence type="ECO:0000313" key="15">
    <source>
        <dbReference type="Proteomes" id="UP000236754"/>
    </source>
</evidence>
<comment type="similarity">
    <text evidence="2">Belongs to the methyltransferase superfamily. L-isoaspartyl/D-aspartyl protein methyltransferase family.</text>
</comment>
<evidence type="ECO:0000256" key="1">
    <source>
        <dbReference type="ARBA" id="ARBA00004496"/>
    </source>
</evidence>
<dbReference type="RefSeq" id="WP_103890842.1">
    <property type="nucleotide sequence ID" value="NZ_FNVU01000031.1"/>
</dbReference>
<proteinExistence type="inferred from homology"/>
<dbReference type="Proteomes" id="UP000236754">
    <property type="component" value="Unassembled WGS sequence"/>
</dbReference>
<evidence type="ECO:0000256" key="6">
    <source>
        <dbReference type="ARBA" id="ARBA00022603"/>
    </source>
</evidence>
<evidence type="ECO:0000256" key="10">
    <source>
        <dbReference type="ARBA" id="ARBA00031323"/>
    </source>
</evidence>
<dbReference type="NCBIfam" id="TIGR03891">
    <property type="entry name" value="thiopep_ocin"/>
    <property type="match status" value="1"/>
</dbReference>
<comment type="subcellular location">
    <subcellularLocation>
        <location evidence="1">Cytoplasm</location>
    </subcellularLocation>
</comment>
<dbReference type="PANTHER" id="PTHR11579">
    <property type="entry name" value="PROTEIN-L-ISOASPARTATE O-METHYLTRANSFERASE"/>
    <property type="match status" value="1"/>
</dbReference>
<keyword evidence="7 14" id="KW-0808">Transferase</keyword>
<evidence type="ECO:0000256" key="7">
    <source>
        <dbReference type="ARBA" id="ARBA00022679"/>
    </source>
</evidence>
<dbReference type="InterPro" id="IPR023809">
    <property type="entry name" value="Thiopep_bacteriocin_synth_dom"/>
</dbReference>
<dbReference type="GO" id="GO:0005737">
    <property type="term" value="C:cytoplasm"/>
    <property type="evidence" value="ECO:0007669"/>
    <property type="project" value="UniProtKB-SubCell"/>
</dbReference>
<gene>
    <name evidence="14" type="ORF">SAMN05216223_1318</name>
</gene>
<dbReference type="GO" id="GO:0004719">
    <property type="term" value="F:protein-L-isoaspartate (D-aspartate) O-methyltransferase activity"/>
    <property type="evidence" value="ECO:0007669"/>
    <property type="project" value="UniProtKB-EC"/>
</dbReference>
<dbReference type="CDD" id="cd02440">
    <property type="entry name" value="AdoMet_MTases"/>
    <property type="match status" value="1"/>
</dbReference>
<reference evidence="14 15" key="1">
    <citation type="submission" date="2016-10" db="EMBL/GenBank/DDBJ databases">
        <authorList>
            <person name="de Groot N.N."/>
        </authorList>
    </citation>
    <scope>NUCLEOTIDE SEQUENCE [LARGE SCALE GENOMIC DNA]</scope>
    <source>
        <strain evidence="14 15">CGMCC 4.2023</strain>
    </source>
</reference>
<feature type="domain" description="Lantibiotic dehydratase N-terminal" evidence="12">
    <location>
        <begin position="240"/>
        <end position="617"/>
    </location>
</feature>
<protein>
    <recommendedName>
        <fullName evidence="4">Protein-L-isoaspartate O-methyltransferase</fullName>
        <ecNumber evidence="3">2.1.1.77</ecNumber>
    </recommendedName>
    <alternativeName>
        <fullName evidence="11">L-isoaspartyl protein carboxyl methyltransferase</fullName>
    </alternativeName>
    <alternativeName>
        <fullName evidence="9">Protein L-isoaspartyl methyltransferase</fullName>
    </alternativeName>
    <alternativeName>
        <fullName evidence="10">Protein-beta-aspartate methyltransferase</fullName>
    </alternativeName>
</protein>
<sequence length="953" mass="101378">MTTVRDAGVEDAASLRATMVAELRRDEAIASDAVAAAFSTVPRHLFAVGEPLEAAYAANRALVIKRTDDGEALSSLSAAHIQAVMLEQAGVEPGMRVLEIGSGGYNAALLQELVGSGGKVISVDIDPQIVARARGCLSAAGYDQVEVVQADAEGGVPQRAPFDRIIVTAGAWDIPPAWLEQLAESGRIVVPLRLKGLTRTIAFDRTETGLASEAYRLCGFVPMQGDGAGTERRLPLDDGVDLWVEGEGSWNLTLPVAVAAEAARAANVLVHLAPRAPLSTGWAAWHGRFLERYGPRAQVPLQDAIDPDTGLGYPSGYLGTPAPAPAAITERDRKLLALAQKAALTGRHEVILDDATVAELAVVDPAAPRQPTTELTVRIHAPAAEEDGFTLSIVGVSRSAGTTTGRFLDLFEATDRERMAATYAQIPPAHEGALRPQISAALPYAATENVARSPEVMRQVLRLGEFDDRSATGRIAVDDIAVTADADRVYLVSLSEGRPVEPVAFNAVEPVHHMHPLTRFVLEATNAARTPCVVFDWGAAAGLPFLPALRYGRTVLSPARWILHADELPPAAAPWTQWDDALAARRAEAGLPDDVALGEGDQRVPLDLAEPAHRALLRTHLDRKSTAVLRGSPGSPVAWMNGHVHEVVIPLAADRPLPAPRWLDGATISGREHGHLPGCEGRFSLKLYAHPDRHTSLLTGHLPRLLTALGEVIDDRADKPIAGWFLRYRDPDDHLRLRLTVPTGRRAAAAEHIGAWTRQLQQAGLTSRVQWDTYFPETARFGGQDAMAAAEAYFAADSAAALAQLTACSAPGGPDPRAMTAASMLDTVAAVLGGGDEAMRWMIAHARTAPSAPARPLYDQAVALGNPHDPRSLAAAPEGEALLSAWAQRHRALTAYRSVLSAGPALGAAELLPELLHLHHARMAGVSAEGERTCLHLARAAALSWSARAKKEA</sequence>
<dbReference type="Pfam" id="PF01135">
    <property type="entry name" value="PCMT"/>
    <property type="match status" value="1"/>
</dbReference>
<evidence type="ECO:0000256" key="4">
    <source>
        <dbReference type="ARBA" id="ARBA00013346"/>
    </source>
</evidence>
<dbReference type="InterPro" id="IPR006827">
    <property type="entry name" value="Lant_deHydtase_N"/>
</dbReference>
<keyword evidence="8" id="KW-0949">S-adenosyl-L-methionine</keyword>
<dbReference type="Pfam" id="PF14028">
    <property type="entry name" value="Lant_dehydr_C"/>
    <property type="match status" value="1"/>
</dbReference>
<dbReference type="InterPro" id="IPR000682">
    <property type="entry name" value="PCMT"/>
</dbReference>
<dbReference type="SUPFAM" id="SSF53335">
    <property type="entry name" value="S-adenosyl-L-methionine-dependent methyltransferases"/>
    <property type="match status" value="1"/>
</dbReference>
<evidence type="ECO:0000256" key="8">
    <source>
        <dbReference type="ARBA" id="ARBA00022691"/>
    </source>
</evidence>
<name>A0A1H6ECK2_9ACTN</name>
<accession>A0A1H6ECK2</accession>
<evidence type="ECO:0000313" key="14">
    <source>
        <dbReference type="EMBL" id="SEG94749.1"/>
    </source>
</evidence>
<evidence type="ECO:0000256" key="2">
    <source>
        <dbReference type="ARBA" id="ARBA00005369"/>
    </source>
</evidence>
<dbReference type="InterPro" id="IPR029063">
    <property type="entry name" value="SAM-dependent_MTases_sf"/>
</dbReference>
<organism evidence="14 15">
    <name type="scientific">Actinacidiphila yanglinensis</name>
    <dbReference type="NCBI Taxonomy" id="310779"/>
    <lineage>
        <taxon>Bacteria</taxon>
        <taxon>Bacillati</taxon>
        <taxon>Actinomycetota</taxon>
        <taxon>Actinomycetes</taxon>
        <taxon>Kitasatosporales</taxon>
        <taxon>Streptomycetaceae</taxon>
        <taxon>Actinacidiphila</taxon>
    </lineage>
</organism>
<dbReference type="GO" id="GO:0032259">
    <property type="term" value="P:methylation"/>
    <property type="evidence" value="ECO:0007669"/>
    <property type="project" value="UniProtKB-KW"/>
</dbReference>
<evidence type="ECO:0000256" key="9">
    <source>
        <dbReference type="ARBA" id="ARBA00030757"/>
    </source>
</evidence>
<dbReference type="Gene3D" id="3.40.50.150">
    <property type="entry name" value="Vaccinia Virus protein VP39"/>
    <property type="match status" value="1"/>
</dbReference>
<dbReference type="EC" id="2.1.1.77" evidence="3"/>
<dbReference type="AlphaFoldDB" id="A0A1H6ECK2"/>
<keyword evidence="5" id="KW-0963">Cytoplasm</keyword>
<dbReference type="PANTHER" id="PTHR11579:SF0">
    <property type="entry name" value="PROTEIN-L-ISOASPARTATE(D-ASPARTATE) O-METHYLTRANSFERASE"/>
    <property type="match status" value="1"/>
</dbReference>
<feature type="domain" description="Thiopeptide-type bacteriocin biosynthesis" evidence="13">
    <location>
        <begin position="684"/>
        <end position="941"/>
    </location>
</feature>
<evidence type="ECO:0000256" key="5">
    <source>
        <dbReference type="ARBA" id="ARBA00022490"/>
    </source>
</evidence>
<dbReference type="EMBL" id="FNVU01000031">
    <property type="protein sequence ID" value="SEG94749.1"/>
    <property type="molecule type" value="Genomic_DNA"/>
</dbReference>